<keyword evidence="1" id="KW-0175">Coiled coil</keyword>
<accession>A0A9P4YQ92</accession>
<evidence type="ECO:0000313" key="5">
    <source>
        <dbReference type="Proteomes" id="UP000749293"/>
    </source>
</evidence>
<reference evidence="4" key="1">
    <citation type="submission" date="2020-03" db="EMBL/GenBank/DDBJ databases">
        <title>Site-based positive gene gene selection in Geosmithia morbida across the United States reveals a broad range of putative effectors and factors for local host and environmental adapation.</title>
        <authorList>
            <person name="Onufrak A."/>
            <person name="Murdoch R.W."/>
            <person name="Gazis R."/>
            <person name="Huff M."/>
            <person name="Staton M."/>
            <person name="Klingeman W."/>
            <person name="Hadziabdic D."/>
        </authorList>
    </citation>
    <scope>NUCLEOTIDE SEQUENCE</scope>
    <source>
        <strain evidence="4">1262</strain>
    </source>
</reference>
<keyword evidence="5" id="KW-1185">Reference proteome</keyword>
<dbReference type="EMBL" id="JAANYQ010000015">
    <property type="protein sequence ID" value="KAF4120765.1"/>
    <property type="molecule type" value="Genomic_DNA"/>
</dbReference>
<dbReference type="Pfam" id="PF23867">
    <property type="entry name" value="Mmc1_N"/>
    <property type="match status" value="1"/>
</dbReference>
<organism evidence="4 5">
    <name type="scientific">Geosmithia morbida</name>
    <dbReference type="NCBI Taxonomy" id="1094350"/>
    <lineage>
        <taxon>Eukaryota</taxon>
        <taxon>Fungi</taxon>
        <taxon>Dikarya</taxon>
        <taxon>Ascomycota</taxon>
        <taxon>Pezizomycotina</taxon>
        <taxon>Sordariomycetes</taxon>
        <taxon>Hypocreomycetidae</taxon>
        <taxon>Hypocreales</taxon>
        <taxon>Bionectriaceae</taxon>
        <taxon>Geosmithia</taxon>
    </lineage>
</organism>
<dbReference type="OrthoDB" id="5319015at2759"/>
<sequence length="648" mass="70553">MLSGRQIWSRSGRAARLLRPSWPAERATCPFCCTTSAASRLRPSSPIFRRYQSTTTTTNNARAELEKALRELQKQYPNFVELSRLQLALQGLRQTAGSEAIRVAILGLGSGGGDNSNNNKAGHHAARRILSTMLADPLVGKQPWEQKLDSYDPARPLVVRVRPSSSEETVLRIERASTAIEQEQISSAALNGLNLELLLMEGNLHAKTLVSSSSSSAQEAVLNPVVEIPSGEDRFTPVANPVHKTIVVGNGIGGAVDIAALPPSLLQNRESILVVANLAGLSQAEVSAAAFKVVDVALAEEAIALFRQGPQHAMEYERLWYDSKVPALIDWLKAGLVADEADATKPAVRQLVSLVLQNTLSSIEDEESRRLTRAVAASSLPEAGELTEALAQWSQHAHAELQGELDLAFTGRRWRQLGWWKLFWRVDDVAMLTHEILSQRFLPTSEQQLIYLTGRIAGVAGEHASYPQPTSKQDVAAATSPQTSSPTSTKLASGEVMSSLPVLPEWPGHIAFTRRYLQNETIPALQALAQRLVAQAVGTSSAATCLAALVYVSQFTSTFYEASTIAAVGIVYSLGRMQKKWERARDFWQGEVREEGRKAVRGVEDSVAKVLEGDVNALTQDADLPTPEELQKARDLVAQAKEALSRMK</sequence>
<evidence type="ECO:0000256" key="1">
    <source>
        <dbReference type="SAM" id="Coils"/>
    </source>
</evidence>
<dbReference type="InterPro" id="IPR056196">
    <property type="entry name" value="Mmc1_C"/>
</dbReference>
<name>A0A9P4YQ92_9HYPO</name>
<dbReference type="GeneID" id="55968999"/>
<dbReference type="PANTHER" id="PTHR38644:SF1">
    <property type="entry name" value="EXPRESSED PROTEIN"/>
    <property type="match status" value="1"/>
</dbReference>
<feature type="domain" description="Mmc1 C-terminal" evidence="3">
    <location>
        <begin position="387"/>
        <end position="597"/>
    </location>
</feature>
<feature type="region of interest" description="Disordered" evidence="2">
    <location>
        <begin position="463"/>
        <end position="492"/>
    </location>
</feature>
<dbReference type="RefSeq" id="XP_035319417.1">
    <property type="nucleotide sequence ID" value="XM_035464747.1"/>
</dbReference>
<evidence type="ECO:0000313" key="4">
    <source>
        <dbReference type="EMBL" id="KAF4120765.1"/>
    </source>
</evidence>
<comment type="caution">
    <text evidence="4">The sequence shown here is derived from an EMBL/GenBank/DDBJ whole genome shotgun (WGS) entry which is preliminary data.</text>
</comment>
<evidence type="ECO:0000256" key="2">
    <source>
        <dbReference type="SAM" id="MobiDB-lite"/>
    </source>
</evidence>
<evidence type="ECO:0000259" key="3">
    <source>
        <dbReference type="Pfam" id="PF23868"/>
    </source>
</evidence>
<proteinExistence type="predicted"/>
<dbReference type="Proteomes" id="UP000749293">
    <property type="component" value="Unassembled WGS sequence"/>
</dbReference>
<dbReference type="Pfam" id="PF23868">
    <property type="entry name" value="Mmc1_C"/>
    <property type="match status" value="1"/>
</dbReference>
<protein>
    <recommendedName>
        <fullName evidence="3">Mmc1 C-terminal domain-containing protein</fullName>
    </recommendedName>
</protein>
<dbReference type="AlphaFoldDB" id="A0A9P4YQ92"/>
<feature type="compositionally biased region" description="Low complexity" evidence="2">
    <location>
        <begin position="476"/>
        <end position="489"/>
    </location>
</feature>
<feature type="coiled-coil region" evidence="1">
    <location>
        <begin position="55"/>
        <end position="82"/>
    </location>
</feature>
<gene>
    <name evidence="4" type="ORF">GMORB2_2769</name>
</gene>
<dbReference type="PANTHER" id="PTHR38644">
    <property type="entry name" value="EXPRESSED PROTEIN"/>
    <property type="match status" value="1"/>
</dbReference>